<evidence type="ECO:0000256" key="2">
    <source>
        <dbReference type="ARBA" id="ARBA00009199"/>
    </source>
</evidence>
<dbReference type="PROSITE" id="PS00571">
    <property type="entry name" value="AMIDASES"/>
    <property type="match status" value="1"/>
</dbReference>
<evidence type="ECO:0000256" key="3">
    <source>
        <dbReference type="ARBA" id="ARBA00021874"/>
    </source>
</evidence>
<dbReference type="InterPro" id="IPR023631">
    <property type="entry name" value="Amidase_dom"/>
</dbReference>
<proteinExistence type="inferred from homology"/>
<comment type="caution">
    <text evidence="5">The sequence shown here is derived from an EMBL/GenBank/DDBJ whole genome shotgun (WGS) entry which is preliminary data.</text>
</comment>
<dbReference type="InterPro" id="IPR000120">
    <property type="entry name" value="Amidase"/>
</dbReference>
<dbReference type="SUPFAM" id="SSF75304">
    <property type="entry name" value="Amidase signature (AS) enzymes"/>
    <property type="match status" value="1"/>
</dbReference>
<organism evidence="5 6">
    <name type="scientific">Vineibacter terrae</name>
    <dbReference type="NCBI Taxonomy" id="2586908"/>
    <lineage>
        <taxon>Bacteria</taxon>
        <taxon>Pseudomonadati</taxon>
        <taxon>Pseudomonadota</taxon>
        <taxon>Alphaproteobacteria</taxon>
        <taxon>Hyphomicrobiales</taxon>
        <taxon>Vineibacter</taxon>
    </lineage>
</organism>
<sequence>MASSIEWLTALELRGLYRRAALSPVEVAETAFARIERYNGTLNAFMVIDRDGAMAQAQASAARWRSGAPLSPLDGVPVTIKDTVDLQGFPTRAGSRTTPDAPAAQDCPEAARLRAAGCVILGKTTTPEFGWKGMTDGPLFGTTRNPWNLERTPGGSSGGAAAALAAGIGTLALGTDGGGSVRIPATHCGLFGLKPTFGRVPHAPHKGAFGTLVAAGPITRSVADAALMLNEMARPDPRDWYALPYTGEDFGADLWRGVDGLKIAVTTTFGGAQTDPEVATLVQAAARVLGQLGAIVEEVGEITAPLRPRFEAYWLAGFGETLARIPPARWPELDPGFLELARRGQSVTRAEAYAGELARIELGTEMALFHQRHDLLLMPTIPAPPVNAAMPYHAQGNDRWARATPFTVAFNYTGQPCATIRCGVTSDGLPAGLQIVGPKYSERLILRAAAAYEAASQASLWPTPVLAASLKKMALASA</sequence>
<evidence type="ECO:0000313" key="5">
    <source>
        <dbReference type="EMBL" id="TXL77116.1"/>
    </source>
</evidence>
<comment type="function">
    <text evidence="1">Hydrolyzes indole-3-acetamide (IAM) into indole-3-acetic acid (IAA).</text>
</comment>
<evidence type="ECO:0000256" key="1">
    <source>
        <dbReference type="ARBA" id="ARBA00003871"/>
    </source>
</evidence>
<dbReference type="InterPro" id="IPR036928">
    <property type="entry name" value="AS_sf"/>
</dbReference>
<comment type="similarity">
    <text evidence="2">Belongs to the amidase family.</text>
</comment>
<keyword evidence="6" id="KW-1185">Reference proteome</keyword>
<accession>A0A5C8PQV1</accession>
<dbReference type="Pfam" id="PF01425">
    <property type="entry name" value="Amidase"/>
    <property type="match status" value="1"/>
</dbReference>
<dbReference type="RefSeq" id="WP_147846816.1">
    <property type="nucleotide sequence ID" value="NZ_VDUZ01000009.1"/>
</dbReference>
<dbReference type="Proteomes" id="UP000321638">
    <property type="component" value="Unassembled WGS sequence"/>
</dbReference>
<dbReference type="AlphaFoldDB" id="A0A5C8PQV1"/>
<reference evidence="5 6" key="1">
    <citation type="submission" date="2019-06" db="EMBL/GenBank/DDBJ databases">
        <title>New taxonomy in bacterial strain CC-CFT640, isolated from vineyard.</title>
        <authorList>
            <person name="Lin S.-Y."/>
            <person name="Tsai C.-F."/>
            <person name="Young C.-C."/>
        </authorList>
    </citation>
    <scope>NUCLEOTIDE SEQUENCE [LARGE SCALE GENOMIC DNA]</scope>
    <source>
        <strain evidence="5 6">CC-CFT640</strain>
    </source>
</reference>
<dbReference type="NCBIfam" id="NF004815">
    <property type="entry name" value="PRK06169.1"/>
    <property type="match status" value="1"/>
</dbReference>
<dbReference type="PANTHER" id="PTHR11895">
    <property type="entry name" value="TRANSAMIDASE"/>
    <property type="match status" value="1"/>
</dbReference>
<name>A0A5C8PQV1_9HYPH</name>
<gene>
    <name evidence="5" type="ORF">FHP25_10120</name>
</gene>
<keyword evidence="5" id="KW-0378">Hydrolase</keyword>
<protein>
    <recommendedName>
        <fullName evidence="3">Indoleacetamide hydrolase</fullName>
    </recommendedName>
</protein>
<evidence type="ECO:0000259" key="4">
    <source>
        <dbReference type="Pfam" id="PF01425"/>
    </source>
</evidence>
<dbReference type="OrthoDB" id="7245165at2"/>
<evidence type="ECO:0000313" key="6">
    <source>
        <dbReference type="Proteomes" id="UP000321638"/>
    </source>
</evidence>
<dbReference type="GO" id="GO:0016787">
    <property type="term" value="F:hydrolase activity"/>
    <property type="evidence" value="ECO:0007669"/>
    <property type="project" value="UniProtKB-KW"/>
</dbReference>
<dbReference type="EMBL" id="VDUZ01000009">
    <property type="protein sequence ID" value="TXL77116.1"/>
    <property type="molecule type" value="Genomic_DNA"/>
</dbReference>
<dbReference type="InterPro" id="IPR020556">
    <property type="entry name" value="Amidase_CS"/>
</dbReference>
<dbReference type="Gene3D" id="3.90.1300.10">
    <property type="entry name" value="Amidase signature (AS) domain"/>
    <property type="match status" value="1"/>
</dbReference>
<dbReference type="PANTHER" id="PTHR11895:SF7">
    <property type="entry name" value="GLUTAMYL-TRNA(GLN) AMIDOTRANSFERASE SUBUNIT A, MITOCHONDRIAL"/>
    <property type="match status" value="1"/>
</dbReference>
<feature type="domain" description="Amidase" evidence="4">
    <location>
        <begin position="26"/>
        <end position="446"/>
    </location>
</feature>